<sequence length="142" mass="15772">MKRPQHNEILDTRTAILDESEEEEVDESDLSTAILDDDEDLITAVSHDYSAYSLPASETFVDMDVPTCMGGDRTKFVEAVEDIEGHGNEGLLRCQDYLEGLALNESADGSELDKAFLEAEETDKERTDGDKDPYDFDTAIEA</sequence>
<evidence type="ECO:0000313" key="3">
    <source>
        <dbReference type="Proteomes" id="UP000230423"/>
    </source>
</evidence>
<dbReference type="AlphaFoldDB" id="A0A2G9U7Z3"/>
<accession>A0A2G9U7Z3</accession>
<feature type="compositionally biased region" description="Basic and acidic residues" evidence="1">
    <location>
        <begin position="111"/>
        <end position="134"/>
    </location>
</feature>
<name>A0A2G9U7Z3_TELCI</name>
<evidence type="ECO:0000313" key="2">
    <source>
        <dbReference type="EMBL" id="PIO66397.1"/>
    </source>
</evidence>
<keyword evidence="3" id="KW-1185">Reference proteome</keyword>
<gene>
    <name evidence="2" type="ORF">TELCIR_11893</name>
</gene>
<dbReference type="EMBL" id="KZ348294">
    <property type="protein sequence ID" value="PIO66397.1"/>
    <property type="molecule type" value="Genomic_DNA"/>
</dbReference>
<evidence type="ECO:0000256" key="1">
    <source>
        <dbReference type="SAM" id="MobiDB-lite"/>
    </source>
</evidence>
<feature type="region of interest" description="Disordered" evidence="1">
    <location>
        <begin position="109"/>
        <end position="142"/>
    </location>
</feature>
<proteinExistence type="predicted"/>
<dbReference type="Proteomes" id="UP000230423">
    <property type="component" value="Unassembled WGS sequence"/>
</dbReference>
<reference evidence="2 3" key="1">
    <citation type="submission" date="2015-09" db="EMBL/GenBank/DDBJ databases">
        <title>Draft genome of the parasitic nematode Teladorsagia circumcincta isolate WARC Sus (inbred).</title>
        <authorList>
            <person name="Mitreva M."/>
        </authorList>
    </citation>
    <scope>NUCLEOTIDE SEQUENCE [LARGE SCALE GENOMIC DNA]</scope>
    <source>
        <strain evidence="2 3">S</strain>
    </source>
</reference>
<dbReference type="OrthoDB" id="5856035at2759"/>
<protein>
    <submittedName>
        <fullName evidence="2">Uncharacterized protein</fullName>
    </submittedName>
</protein>
<organism evidence="2 3">
    <name type="scientific">Teladorsagia circumcincta</name>
    <name type="common">Brown stomach worm</name>
    <name type="synonym">Ostertagia circumcincta</name>
    <dbReference type="NCBI Taxonomy" id="45464"/>
    <lineage>
        <taxon>Eukaryota</taxon>
        <taxon>Metazoa</taxon>
        <taxon>Ecdysozoa</taxon>
        <taxon>Nematoda</taxon>
        <taxon>Chromadorea</taxon>
        <taxon>Rhabditida</taxon>
        <taxon>Rhabditina</taxon>
        <taxon>Rhabditomorpha</taxon>
        <taxon>Strongyloidea</taxon>
        <taxon>Trichostrongylidae</taxon>
        <taxon>Teladorsagia</taxon>
    </lineage>
</organism>